<accession>A0ABQ9G9D8</accession>
<gene>
    <name evidence="1" type="ORF">PR048_030591</name>
</gene>
<keyword evidence="2" id="KW-1185">Reference proteome</keyword>
<organism evidence="1 2">
    <name type="scientific">Dryococelus australis</name>
    <dbReference type="NCBI Taxonomy" id="614101"/>
    <lineage>
        <taxon>Eukaryota</taxon>
        <taxon>Metazoa</taxon>
        <taxon>Ecdysozoa</taxon>
        <taxon>Arthropoda</taxon>
        <taxon>Hexapoda</taxon>
        <taxon>Insecta</taxon>
        <taxon>Pterygota</taxon>
        <taxon>Neoptera</taxon>
        <taxon>Polyneoptera</taxon>
        <taxon>Phasmatodea</taxon>
        <taxon>Verophasmatodea</taxon>
        <taxon>Anareolatae</taxon>
        <taxon>Phasmatidae</taxon>
        <taxon>Eurycanthinae</taxon>
        <taxon>Dryococelus</taxon>
    </lineage>
</organism>
<comment type="caution">
    <text evidence="1">The sequence shown here is derived from an EMBL/GenBank/DDBJ whole genome shotgun (WGS) entry which is preliminary data.</text>
</comment>
<proteinExistence type="predicted"/>
<protein>
    <submittedName>
        <fullName evidence="1">Uncharacterized protein</fullName>
    </submittedName>
</protein>
<name>A0ABQ9G9D8_9NEOP</name>
<evidence type="ECO:0000313" key="2">
    <source>
        <dbReference type="Proteomes" id="UP001159363"/>
    </source>
</evidence>
<reference evidence="1 2" key="1">
    <citation type="submission" date="2023-02" db="EMBL/GenBank/DDBJ databases">
        <title>LHISI_Scaffold_Assembly.</title>
        <authorList>
            <person name="Stuart O.P."/>
            <person name="Cleave R."/>
            <person name="Magrath M.J.L."/>
            <person name="Mikheyev A.S."/>
        </authorList>
    </citation>
    <scope>NUCLEOTIDE SEQUENCE [LARGE SCALE GENOMIC DNA]</scope>
    <source>
        <strain evidence="1">Daus_M_001</strain>
        <tissue evidence="1">Leg muscle</tissue>
    </source>
</reference>
<dbReference type="Proteomes" id="UP001159363">
    <property type="component" value="Chromosome 13"/>
</dbReference>
<evidence type="ECO:0000313" key="1">
    <source>
        <dbReference type="EMBL" id="KAJ8869040.1"/>
    </source>
</evidence>
<sequence>MILPAHAQHGFPYYLRDIDPLPWPTQSPDLLSIGLCLNKVARSAAKLSFHIAEGTGQKAKLKYSNRIRLERASQKQSSGTHKTPYDRVTRCRERKINIKASERLNVDVFTQNKRPCPQHTQNQFFSSCVEDDTACIIGRVAYKSHIPRYRYEGVACVPYRHLSSALSPPELTQPGPGSARHGFNRPLGVESKALFIWEQWTLAQQVTRNVPAPPETSSEFVNVNDLRRVTRRFTVGEVPPNPPPPPSFTS</sequence>
<dbReference type="EMBL" id="JARBHB010000014">
    <property type="protein sequence ID" value="KAJ8869040.1"/>
    <property type="molecule type" value="Genomic_DNA"/>
</dbReference>